<reference evidence="3" key="1">
    <citation type="submission" date="2024-07" db="EMBL/GenBank/DDBJ databases">
        <title>Two chromosome-level genome assemblies of Korean endemic species Abeliophyllum distichum and Forsythia ovata (Oleaceae).</title>
        <authorList>
            <person name="Jang H."/>
        </authorList>
    </citation>
    <scope>NUCLEOTIDE SEQUENCE [LARGE SCALE GENOMIC DNA]</scope>
</reference>
<proteinExistence type="predicted"/>
<keyword evidence="1" id="KW-0472">Membrane</keyword>
<name>A0ABD1V4U0_9LAMI</name>
<keyword evidence="1" id="KW-0812">Transmembrane</keyword>
<comment type="caution">
    <text evidence="2">The sequence shown here is derived from an EMBL/GenBank/DDBJ whole genome shotgun (WGS) entry which is preliminary data.</text>
</comment>
<protein>
    <submittedName>
        <fullName evidence="2">Uncharacterized protein</fullName>
    </submittedName>
</protein>
<keyword evidence="1" id="KW-1133">Transmembrane helix</keyword>
<dbReference type="EMBL" id="JBFOLK010000002">
    <property type="protein sequence ID" value="KAL2532345.1"/>
    <property type="molecule type" value="Genomic_DNA"/>
</dbReference>
<feature type="transmembrane region" description="Helical" evidence="1">
    <location>
        <begin position="39"/>
        <end position="57"/>
    </location>
</feature>
<dbReference type="Proteomes" id="UP001604336">
    <property type="component" value="Unassembled WGS sequence"/>
</dbReference>
<keyword evidence="3" id="KW-1185">Reference proteome</keyword>
<accession>A0ABD1V4U0</accession>
<sequence>MRASLGQRDTPTGWQLDDELTNSTAATFMVRSRIKDTDLSYFLTISLNLWCLGLPALQNGLTTHLRVLLPFMSQRCSKAFTYHYGSDVLVVEGCQGWSCGKPPIPKRDQDTLRLKWNKVRTLDSNIRSLSNLLNDHDLLICFGLMVAFRFKGVPLFRLVRGVGELSTSAQPLSQEKRKATEVGEGLLSTRRARQTEKDRSFSSIFKERGTDAGNSSSSSGKLHRVRIYSRYQELDAHLLEMLPTLPAIAAVSVYKYWTLGWEKAVKKTSIDELLQMVEMSIARGLILNEEMYNTIAGFDGKLSKEEAKSKKLFKDLKVMSLEKA</sequence>
<organism evidence="2 3">
    <name type="scientific">Abeliophyllum distichum</name>
    <dbReference type="NCBI Taxonomy" id="126358"/>
    <lineage>
        <taxon>Eukaryota</taxon>
        <taxon>Viridiplantae</taxon>
        <taxon>Streptophyta</taxon>
        <taxon>Embryophyta</taxon>
        <taxon>Tracheophyta</taxon>
        <taxon>Spermatophyta</taxon>
        <taxon>Magnoliopsida</taxon>
        <taxon>eudicotyledons</taxon>
        <taxon>Gunneridae</taxon>
        <taxon>Pentapetalae</taxon>
        <taxon>asterids</taxon>
        <taxon>lamiids</taxon>
        <taxon>Lamiales</taxon>
        <taxon>Oleaceae</taxon>
        <taxon>Forsythieae</taxon>
        <taxon>Abeliophyllum</taxon>
    </lineage>
</organism>
<evidence type="ECO:0000313" key="3">
    <source>
        <dbReference type="Proteomes" id="UP001604336"/>
    </source>
</evidence>
<evidence type="ECO:0000256" key="1">
    <source>
        <dbReference type="SAM" id="Phobius"/>
    </source>
</evidence>
<dbReference type="AlphaFoldDB" id="A0ABD1V4U0"/>
<gene>
    <name evidence="2" type="ORF">Adt_05696</name>
</gene>
<evidence type="ECO:0000313" key="2">
    <source>
        <dbReference type="EMBL" id="KAL2532345.1"/>
    </source>
</evidence>